<dbReference type="EMBL" id="CP061813">
    <property type="protein sequence ID" value="QOD61263.1"/>
    <property type="molecule type" value="Genomic_DNA"/>
</dbReference>
<protein>
    <submittedName>
        <fullName evidence="4">SCO family protein</fullName>
    </submittedName>
</protein>
<dbReference type="PANTHER" id="PTHR12151:SF25">
    <property type="entry name" value="LINALOOL DEHYDRATASE_ISOMERASE DOMAIN-CONTAINING PROTEIN"/>
    <property type="match status" value="1"/>
</dbReference>
<keyword evidence="5" id="KW-1185">Reference proteome</keyword>
<dbReference type="PANTHER" id="PTHR12151">
    <property type="entry name" value="ELECTRON TRANSPORT PROTIN SCO1/SENC FAMILY MEMBER"/>
    <property type="match status" value="1"/>
</dbReference>
<proteinExistence type="inferred from homology"/>
<keyword evidence="3" id="KW-1015">Disulfide bond</keyword>
<evidence type="ECO:0000313" key="4">
    <source>
        <dbReference type="EMBL" id="QOD61263.1"/>
    </source>
</evidence>
<dbReference type="GO" id="GO:0046872">
    <property type="term" value="F:metal ion binding"/>
    <property type="evidence" value="ECO:0007669"/>
    <property type="project" value="UniProtKB-KW"/>
</dbReference>
<feature type="binding site" evidence="2">
    <location>
        <position position="74"/>
    </location>
    <ligand>
        <name>Cu cation</name>
        <dbReference type="ChEBI" id="CHEBI:23378"/>
    </ligand>
</feature>
<dbReference type="SUPFAM" id="SSF52833">
    <property type="entry name" value="Thioredoxin-like"/>
    <property type="match status" value="1"/>
</dbReference>
<dbReference type="Gene3D" id="3.40.30.10">
    <property type="entry name" value="Glutaredoxin"/>
    <property type="match status" value="1"/>
</dbReference>
<evidence type="ECO:0000256" key="2">
    <source>
        <dbReference type="PIRSR" id="PIRSR603782-1"/>
    </source>
</evidence>
<dbReference type="PROSITE" id="PS51257">
    <property type="entry name" value="PROKAR_LIPOPROTEIN"/>
    <property type="match status" value="1"/>
</dbReference>
<evidence type="ECO:0000256" key="3">
    <source>
        <dbReference type="PIRSR" id="PIRSR603782-2"/>
    </source>
</evidence>
<dbReference type="KEGG" id="phal:H9I45_02100"/>
<organism evidence="4 5">
    <name type="scientific">Polaribacter haliotis</name>
    <dbReference type="NCBI Taxonomy" id="1888915"/>
    <lineage>
        <taxon>Bacteria</taxon>
        <taxon>Pseudomonadati</taxon>
        <taxon>Bacteroidota</taxon>
        <taxon>Flavobacteriia</taxon>
        <taxon>Flavobacteriales</taxon>
        <taxon>Flavobacteriaceae</taxon>
    </lineage>
</organism>
<sequence>MRININIKLILVFLIFISFSCENSSKKVPVISNALNIHKNEIDAFHFRNQFNKDFDFSSLKGNVHLVNFFFTTCKTICPMMEIPINDLAENNPDVKFISFTIDPENDSISVLREYYDRKKNTNRAFLRGTQTALSEIAKYYLSSISDEDDEVIYHTSYVVLLDNKMRIRGLYNSLDKDDLAFLKKDIPILLKE</sequence>
<feature type="binding site" evidence="2">
    <location>
        <position position="78"/>
    </location>
    <ligand>
        <name>Cu cation</name>
        <dbReference type="ChEBI" id="CHEBI:23378"/>
    </ligand>
</feature>
<dbReference type="CDD" id="cd02968">
    <property type="entry name" value="SCO"/>
    <property type="match status" value="1"/>
</dbReference>
<dbReference type="OrthoDB" id="9811998at2"/>
<accession>A0A7L8AGW7</accession>
<gene>
    <name evidence="4" type="ORF">H9I45_02100</name>
</gene>
<dbReference type="InterPro" id="IPR036249">
    <property type="entry name" value="Thioredoxin-like_sf"/>
</dbReference>
<feature type="binding site" evidence="2">
    <location>
        <position position="155"/>
    </location>
    <ligand>
        <name>Cu cation</name>
        <dbReference type="ChEBI" id="CHEBI:23378"/>
    </ligand>
</feature>
<comment type="similarity">
    <text evidence="1">Belongs to the SCO1/2 family.</text>
</comment>
<evidence type="ECO:0000313" key="5">
    <source>
        <dbReference type="Proteomes" id="UP000516764"/>
    </source>
</evidence>
<dbReference type="InterPro" id="IPR003782">
    <property type="entry name" value="SCO1/SenC"/>
</dbReference>
<keyword evidence="2" id="KW-0479">Metal-binding</keyword>
<evidence type="ECO:0000256" key="1">
    <source>
        <dbReference type="ARBA" id="ARBA00010996"/>
    </source>
</evidence>
<keyword evidence="2" id="KW-0186">Copper</keyword>
<name>A0A7L8AGW7_9FLAO</name>
<dbReference type="Proteomes" id="UP000516764">
    <property type="component" value="Chromosome"/>
</dbReference>
<feature type="disulfide bond" description="Redox-active" evidence="3">
    <location>
        <begin position="74"/>
        <end position="78"/>
    </location>
</feature>
<dbReference type="RefSeq" id="WP_088353587.1">
    <property type="nucleotide sequence ID" value="NZ_CP061813.1"/>
</dbReference>
<dbReference type="Pfam" id="PF02630">
    <property type="entry name" value="SCO1-SenC"/>
    <property type="match status" value="1"/>
</dbReference>
<dbReference type="AlphaFoldDB" id="A0A7L8AGW7"/>
<reference evidence="4 5" key="1">
    <citation type="journal article" date="2016" name="Int. J. Syst. Evol. Microbiol.">
        <title>Polaribacter haliotis sp. nov., isolated from the gut of abalone Haliotis discus hannai.</title>
        <authorList>
            <person name="Kim Y.O."/>
            <person name="Park I.S."/>
            <person name="Park S."/>
            <person name="Nam B.H."/>
            <person name="Park J.M."/>
            <person name="Kim D.G."/>
            <person name="Yoon J.H."/>
        </authorList>
    </citation>
    <scope>NUCLEOTIDE SEQUENCE [LARGE SCALE GENOMIC DNA]</scope>
    <source>
        <strain evidence="4 5">KCTC 52418</strain>
    </source>
</reference>